<dbReference type="InterPro" id="IPR050097">
    <property type="entry name" value="Ferredoxin-NADP_redctase_2"/>
</dbReference>
<proteinExistence type="inferred from homology"/>
<feature type="binding site" evidence="6">
    <location>
        <position position="47"/>
    </location>
    <ligand>
        <name>FAD</name>
        <dbReference type="ChEBI" id="CHEBI:57692"/>
    </ligand>
</feature>
<sequence length="350" mass="38788">MKRDIYDVIIIGGGPAGMYAAFYSGMREMRTKIIEAKHELGGFMRTYPEKMVWDVGGIEPVRCESIIHSLITQATTFDPTIVYGQEVVGMDKGHDGIFTLTANTGEKHYTKTIILATGRGITRIQKLTVEGADRYELSNLHYTVTSLNRFKDKRVLISGGGDSAVDWAIEIADLAKEVYVVHRRDDFSAFESSVTRMKSVATTYVPYVVTRLHGQDNQIDYVTLQHVDSQEEIRLDVDEVLVNHGFERNFGGAILNWGLASEEWGITVTPQMCTSIPGIFGAGDIVTNEGKIRLIAGAFNDAVHAVNSAKLYIDPTESKMAGVSSHNDRFAEKNEDLRQKNKSTNGNAVQ</sequence>
<dbReference type="PRINTS" id="PR00469">
    <property type="entry name" value="PNDRDTASEII"/>
</dbReference>
<feature type="binding site" evidence="6">
    <location>
        <position position="87"/>
    </location>
    <ligand>
        <name>FAD</name>
        <dbReference type="ChEBI" id="CHEBI:57692"/>
    </ligand>
</feature>
<gene>
    <name evidence="9" type="ORF">GCM10008014_45210</name>
</gene>
<evidence type="ECO:0000256" key="2">
    <source>
        <dbReference type="ARBA" id="ARBA00022630"/>
    </source>
</evidence>
<evidence type="ECO:0000256" key="7">
    <source>
        <dbReference type="SAM" id="MobiDB-lite"/>
    </source>
</evidence>
<comment type="caution">
    <text evidence="9">The sequence shown here is derived from an EMBL/GenBank/DDBJ whole genome shotgun (WGS) entry which is preliminary data.</text>
</comment>
<dbReference type="InterPro" id="IPR023753">
    <property type="entry name" value="FAD/NAD-binding_dom"/>
</dbReference>
<dbReference type="Pfam" id="PF07992">
    <property type="entry name" value="Pyr_redox_2"/>
    <property type="match status" value="1"/>
</dbReference>
<evidence type="ECO:0000256" key="3">
    <source>
        <dbReference type="ARBA" id="ARBA00022827"/>
    </source>
</evidence>
<reference evidence="10" key="1">
    <citation type="journal article" date="2019" name="Int. J. Syst. Evol. Microbiol.">
        <title>The Global Catalogue of Microorganisms (GCM) 10K type strain sequencing project: providing services to taxonomists for standard genome sequencing and annotation.</title>
        <authorList>
            <consortium name="The Broad Institute Genomics Platform"/>
            <consortium name="The Broad Institute Genome Sequencing Center for Infectious Disease"/>
            <person name="Wu L."/>
            <person name="Ma J."/>
        </authorList>
    </citation>
    <scope>NUCLEOTIDE SEQUENCE [LARGE SCALE GENOMIC DNA]</scope>
    <source>
        <strain evidence="10">CGMCC 1.12770</strain>
    </source>
</reference>
<dbReference type="InterPro" id="IPR022890">
    <property type="entry name" value="Fd--NADP_Rdtase_type_2"/>
</dbReference>
<dbReference type="Proteomes" id="UP000652153">
    <property type="component" value="Unassembled WGS sequence"/>
</dbReference>
<keyword evidence="2 6" id="KW-0285">Flavoprotein</keyword>
<dbReference type="EC" id="1.18.1.2" evidence="6"/>
<comment type="cofactor">
    <cofactor evidence="6">
        <name>FAD</name>
        <dbReference type="ChEBI" id="CHEBI:57692"/>
    </cofactor>
    <text evidence="6">Binds 1 FAD per subunit.</text>
</comment>
<dbReference type="EMBL" id="BMFU01000008">
    <property type="protein sequence ID" value="GGH65635.1"/>
    <property type="molecule type" value="Genomic_DNA"/>
</dbReference>
<organism evidence="9 10">
    <name type="scientific">Paenibacillus silvae</name>
    <dbReference type="NCBI Taxonomy" id="1325358"/>
    <lineage>
        <taxon>Bacteria</taxon>
        <taxon>Bacillati</taxon>
        <taxon>Bacillota</taxon>
        <taxon>Bacilli</taxon>
        <taxon>Bacillales</taxon>
        <taxon>Paenibacillaceae</taxon>
        <taxon>Paenibacillus</taxon>
    </lineage>
</organism>
<evidence type="ECO:0000259" key="8">
    <source>
        <dbReference type="Pfam" id="PF07992"/>
    </source>
</evidence>
<dbReference type="PANTHER" id="PTHR48105">
    <property type="entry name" value="THIOREDOXIN REDUCTASE 1-RELATED-RELATED"/>
    <property type="match status" value="1"/>
</dbReference>
<evidence type="ECO:0000256" key="6">
    <source>
        <dbReference type="HAMAP-Rule" id="MF_01685"/>
    </source>
</evidence>
<feature type="binding site" evidence="6">
    <location>
        <position position="284"/>
    </location>
    <ligand>
        <name>FAD</name>
        <dbReference type="ChEBI" id="CHEBI:57692"/>
    </ligand>
</feature>
<keyword evidence="5 6" id="KW-0560">Oxidoreductase</keyword>
<accession>A0ABQ1ZIX5</accession>
<evidence type="ECO:0000256" key="5">
    <source>
        <dbReference type="ARBA" id="ARBA00023002"/>
    </source>
</evidence>
<dbReference type="SUPFAM" id="SSF51905">
    <property type="entry name" value="FAD/NAD(P)-binding domain"/>
    <property type="match status" value="1"/>
</dbReference>
<protein>
    <recommendedName>
        <fullName evidence="6">Ferredoxin--NADP reductase</fullName>
        <shortName evidence="6">FNR</shortName>
        <shortName evidence="6">Fd-NADP(+) reductase</shortName>
        <ecNumber evidence="6">1.18.1.2</ecNumber>
    </recommendedName>
</protein>
<dbReference type="InterPro" id="IPR036188">
    <property type="entry name" value="FAD/NAD-bd_sf"/>
</dbReference>
<feature type="region of interest" description="Disordered" evidence="7">
    <location>
        <begin position="320"/>
        <end position="350"/>
    </location>
</feature>
<comment type="subunit">
    <text evidence="1 6">Homodimer.</text>
</comment>
<evidence type="ECO:0000256" key="4">
    <source>
        <dbReference type="ARBA" id="ARBA00022857"/>
    </source>
</evidence>
<keyword evidence="3 6" id="KW-0274">FAD</keyword>
<feature type="binding site" evidence="6">
    <location>
        <position position="325"/>
    </location>
    <ligand>
        <name>FAD</name>
        <dbReference type="ChEBI" id="CHEBI:57692"/>
    </ligand>
</feature>
<keyword evidence="10" id="KW-1185">Reference proteome</keyword>
<comment type="caution">
    <text evidence="6">Lacks conserved residue(s) required for the propagation of feature annotation.</text>
</comment>
<dbReference type="PRINTS" id="PR00368">
    <property type="entry name" value="FADPNR"/>
</dbReference>
<dbReference type="Gene3D" id="3.50.50.60">
    <property type="entry name" value="FAD/NAD(P)-binding domain"/>
    <property type="match status" value="2"/>
</dbReference>
<comment type="catalytic activity">
    <reaction evidence="6">
        <text>2 reduced [2Fe-2S]-[ferredoxin] + NADP(+) + H(+) = 2 oxidized [2Fe-2S]-[ferredoxin] + NADPH</text>
        <dbReference type="Rhea" id="RHEA:20125"/>
        <dbReference type="Rhea" id="RHEA-COMP:10000"/>
        <dbReference type="Rhea" id="RHEA-COMP:10001"/>
        <dbReference type="ChEBI" id="CHEBI:15378"/>
        <dbReference type="ChEBI" id="CHEBI:33737"/>
        <dbReference type="ChEBI" id="CHEBI:33738"/>
        <dbReference type="ChEBI" id="CHEBI:57783"/>
        <dbReference type="ChEBI" id="CHEBI:58349"/>
        <dbReference type="EC" id="1.18.1.2"/>
    </reaction>
</comment>
<comment type="similarity">
    <text evidence="6">Belongs to the ferredoxin--NADP reductase type 2 family.</text>
</comment>
<feature type="domain" description="FAD/NAD(P)-binding" evidence="8">
    <location>
        <begin position="6"/>
        <end position="300"/>
    </location>
</feature>
<evidence type="ECO:0000313" key="10">
    <source>
        <dbReference type="Proteomes" id="UP000652153"/>
    </source>
</evidence>
<name>A0ABQ1ZIX5_9BACL</name>
<feature type="compositionally biased region" description="Basic and acidic residues" evidence="7">
    <location>
        <begin position="326"/>
        <end position="339"/>
    </location>
</feature>
<dbReference type="HAMAP" id="MF_01685">
    <property type="entry name" value="FENR2"/>
    <property type="match status" value="1"/>
</dbReference>
<feature type="binding site" evidence="6">
    <location>
        <position position="35"/>
    </location>
    <ligand>
        <name>FAD</name>
        <dbReference type="ChEBI" id="CHEBI:57692"/>
    </ligand>
</feature>
<evidence type="ECO:0000313" key="9">
    <source>
        <dbReference type="EMBL" id="GGH65635.1"/>
    </source>
</evidence>
<evidence type="ECO:0000256" key="1">
    <source>
        <dbReference type="ARBA" id="ARBA00011738"/>
    </source>
</evidence>
<keyword evidence="4 6" id="KW-0521">NADP</keyword>
<dbReference type="RefSeq" id="WP_188593980.1">
    <property type="nucleotide sequence ID" value="NZ_BMFU01000008.1"/>
</dbReference>